<feature type="domain" description="ABC transporter" evidence="7">
    <location>
        <begin position="4"/>
        <end position="230"/>
    </location>
</feature>
<dbReference type="SUPFAM" id="SSF52540">
    <property type="entry name" value="P-loop containing nucleoside triphosphate hydrolases"/>
    <property type="match status" value="1"/>
</dbReference>
<evidence type="ECO:0000259" key="7">
    <source>
        <dbReference type="PROSITE" id="PS50893"/>
    </source>
</evidence>
<evidence type="ECO:0000256" key="5">
    <source>
        <dbReference type="ARBA" id="ARBA00022840"/>
    </source>
</evidence>
<dbReference type="PROSITE" id="PS00211">
    <property type="entry name" value="ABC_TRANSPORTER_1"/>
    <property type="match status" value="1"/>
</dbReference>
<dbReference type="InterPro" id="IPR017871">
    <property type="entry name" value="ABC_transporter-like_CS"/>
</dbReference>
<evidence type="ECO:0000313" key="9">
    <source>
        <dbReference type="Proteomes" id="UP000559809"/>
    </source>
</evidence>
<dbReference type="InterPro" id="IPR003593">
    <property type="entry name" value="AAA+_ATPase"/>
</dbReference>
<sequence length="230" mass="24654">MALLRVDQAVAAIAGSQVLRRVSVDIAAGETLALIGRNGAGKTSLLRVIMGALPLVEGKIEFSGRDITSMPAHERVGLGIGYAPEERRLIGKFTVQENILLPAWAGRLGAAEIQERLELIYFVAPELKDLSPRFGGLLSGGQQKMVALGRALMAGKHMVLLDEPFQGLAPALAQAYAGMLRALRDARPDLAILVTESNPQLLQSMADRMIVLERGEVQPGAVETTTVQRL</sequence>
<dbReference type="SMART" id="SM00382">
    <property type="entry name" value="AAA"/>
    <property type="match status" value="1"/>
</dbReference>
<evidence type="ECO:0000256" key="4">
    <source>
        <dbReference type="ARBA" id="ARBA00022741"/>
    </source>
</evidence>
<keyword evidence="3" id="KW-0472">Membrane</keyword>
<name>A0A853FWB8_9BURK</name>
<dbReference type="GO" id="GO:0015658">
    <property type="term" value="F:branched-chain amino acid transmembrane transporter activity"/>
    <property type="evidence" value="ECO:0007669"/>
    <property type="project" value="TreeGrafter"/>
</dbReference>
<dbReference type="EMBL" id="JACCEM010000003">
    <property type="protein sequence ID" value="NYT49098.1"/>
    <property type="molecule type" value="Genomic_DNA"/>
</dbReference>
<dbReference type="GO" id="GO:0016887">
    <property type="term" value="F:ATP hydrolysis activity"/>
    <property type="evidence" value="ECO:0007669"/>
    <property type="project" value="InterPro"/>
</dbReference>
<evidence type="ECO:0000256" key="6">
    <source>
        <dbReference type="ARBA" id="ARBA00022970"/>
    </source>
</evidence>
<gene>
    <name evidence="8" type="ORF">H0A72_07205</name>
</gene>
<dbReference type="RefSeq" id="WP_180154382.1">
    <property type="nucleotide sequence ID" value="NZ_JACCEM010000003.1"/>
</dbReference>
<dbReference type="InterPro" id="IPR027417">
    <property type="entry name" value="P-loop_NTPase"/>
</dbReference>
<keyword evidence="4" id="KW-0547">Nucleotide-binding</keyword>
<dbReference type="GO" id="GO:0015807">
    <property type="term" value="P:L-amino acid transport"/>
    <property type="evidence" value="ECO:0007669"/>
    <property type="project" value="TreeGrafter"/>
</dbReference>
<evidence type="ECO:0000256" key="3">
    <source>
        <dbReference type="ARBA" id="ARBA00022475"/>
    </source>
</evidence>
<dbReference type="AlphaFoldDB" id="A0A853FWB8"/>
<dbReference type="GO" id="GO:0005524">
    <property type="term" value="F:ATP binding"/>
    <property type="evidence" value="ECO:0007669"/>
    <property type="project" value="UniProtKB-KW"/>
</dbReference>
<evidence type="ECO:0000256" key="1">
    <source>
        <dbReference type="ARBA" id="ARBA00005417"/>
    </source>
</evidence>
<dbReference type="PROSITE" id="PS50893">
    <property type="entry name" value="ABC_TRANSPORTER_2"/>
    <property type="match status" value="1"/>
</dbReference>
<dbReference type="PANTHER" id="PTHR43820:SF4">
    <property type="entry name" value="HIGH-AFFINITY BRANCHED-CHAIN AMINO ACID TRANSPORT ATP-BINDING PROTEIN LIVF"/>
    <property type="match status" value="1"/>
</dbReference>
<dbReference type="InterPro" id="IPR052156">
    <property type="entry name" value="BCAA_Transport_ATP-bd_LivF"/>
</dbReference>
<protein>
    <submittedName>
        <fullName evidence="8">ATP-binding cassette domain-containing protein</fullName>
    </submittedName>
</protein>
<accession>A0A853FWB8</accession>
<dbReference type="Pfam" id="PF00005">
    <property type="entry name" value="ABC_tran"/>
    <property type="match status" value="1"/>
</dbReference>
<evidence type="ECO:0000256" key="2">
    <source>
        <dbReference type="ARBA" id="ARBA00022448"/>
    </source>
</evidence>
<dbReference type="Gene3D" id="3.40.50.300">
    <property type="entry name" value="P-loop containing nucleotide triphosphate hydrolases"/>
    <property type="match status" value="1"/>
</dbReference>
<keyword evidence="6" id="KW-0029">Amino-acid transport</keyword>
<dbReference type="Proteomes" id="UP000559809">
    <property type="component" value="Unassembled WGS sequence"/>
</dbReference>
<organism evidence="8 9">
    <name type="scientific">Parapusillimonas granuli</name>
    <dbReference type="NCBI Taxonomy" id="380911"/>
    <lineage>
        <taxon>Bacteria</taxon>
        <taxon>Pseudomonadati</taxon>
        <taxon>Pseudomonadota</taxon>
        <taxon>Betaproteobacteria</taxon>
        <taxon>Burkholderiales</taxon>
        <taxon>Alcaligenaceae</taxon>
        <taxon>Parapusillimonas</taxon>
    </lineage>
</organism>
<dbReference type="PANTHER" id="PTHR43820">
    <property type="entry name" value="HIGH-AFFINITY BRANCHED-CHAIN AMINO ACID TRANSPORT ATP-BINDING PROTEIN LIVF"/>
    <property type="match status" value="1"/>
</dbReference>
<keyword evidence="2" id="KW-0813">Transport</keyword>
<reference evidence="8 9" key="1">
    <citation type="submission" date="2020-07" db="EMBL/GenBank/DDBJ databases">
        <title>Taxonomic revisions and descriptions of new bacterial species based on genomic comparisons in the high-G+C-content subgroup of the family Alcaligenaceae.</title>
        <authorList>
            <person name="Szabo A."/>
            <person name="Felfoldi T."/>
        </authorList>
    </citation>
    <scope>NUCLEOTIDE SEQUENCE [LARGE SCALE GENOMIC DNA]</scope>
    <source>
        <strain evidence="8 9">LMG 24012</strain>
    </source>
</reference>
<keyword evidence="9" id="KW-1185">Reference proteome</keyword>
<evidence type="ECO:0000313" key="8">
    <source>
        <dbReference type="EMBL" id="NYT49098.1"/>
    </source>
</evidence>
<comment type="similarity">
    <text evidence="1">Belongs to the ABC transporter superfamily.</text>
</comment>
<comment type="caution">
    <text evidence="8">The sequence shown here is derived from an EMBL/GenBank/DDBJ whole genome shotgun (WGS) entry which is preliminary data.</text>
</comment>
<keyword evidence="5 8" id="KW-0067">ATP-binding</keyword>
<keyword evidence="3" id="KW-1003">Cell membrane</keyword>
<dbReference type="InterPro" id="IPR003439">
    <property type="entry name" value="ABC_transporter-like_ATP-bd"/>
</dbReference>
<proteinExistence type="inferred from homology"/>